<evidence type="ECO:0000256" key="2">
    <source>
        <dbReference type="SAM" id="Phobius"/>
    </source>
</evidence>
<dbReference type="PANTHER" id="PTHR39614">
    <property type="entry name" value="INTEGRAL MEMBRANE PROTEIN"/>
    <property type="match status" value="1"/>
</dbReference>
<dbReference type="OrthoDB" id="3918601at2759"/>
<evidence type="ECO:0000256" key="1">
    <source>
        <dbReference type="SAM" id="MobiDB-lite"/>
    </source>
</evidence>
<keyword evidence="2" id="KW-0812">Transmembrane</keyword>
<organism evidence="4 5">
    <name type="scientific">Sphaerulina musiva (strain SO2202)</name>
    <name type="common">Poplar stem canker fungus</name>
    <name type="synonym">Septoria musiva</name>
    <dbReference type="NCBI Taxonomy" id="692275"/>
    <lineage>
        <taxon>Eukaryota</taxon>
        <taxon>Fungi</taxon>
        <taxon>Dikarya</taxon>
        <taxon>Ascomycota</taxon>
        <taxon>Pezizomycotina</taxon>
        <taxon>Dothideomycetes</taxon>
        <taxon>Dothideomycetidae</taxon>
        <taxon>Mycosphaerellales</taxon>
        <taxon>Mycosphaerellaceae</taxon>
        <taxon>Sphaerulina</taxon>
    </lineage>
</organism>
<feature type="transmembrane region" description="Helical" evidence="2">
    <location>
        <begin position="141"/>
        <end position="163"/>
    </location>
</feature>
<dbReference type="STRING" id="692275.N1QK33"/>
<feature type="transmembrane region" description="Helical" evidence="2">
    <location>
        <begin position="28"/>
        <end position="50"/>
    </location>
</feature>
<keyword evidence="2" id="KW-0472">Membrane</keyword>
<dbReference type="AlphaFoldDB" id="N1QK33"/>
<dbReference type="InterPro" id="IPR049326">
    <property type="entry name" value="Rhodopsin_dom_fungi"/>
</dbReference>
<feature type="region of interest" description="Disordered" evidence="1">
    <location>
        <begin position="311"/>
        <end position="342"/>
    </location>
</feature>
<feature type="transmembrane region" description="Helical" evidence="2">
    <location>
        <begin position="217"/>
        <end position="235"/>
    </location>
</feature>
<keyword evidence="5" id="KW-1185">Reference proteome</keyword>
<name>N1QK33_SPHMS</name>
<protein>
    <recommendedName>
        <fullName evidence="3">Rhodopsin domain-containing protein</fullName>
    </recommendedName>
</protein>
<evidence type="ECO:0000259" key="3">
    <source>
        <dbReference type="Pfam" id="PF20684"/>
    </source>
</evidence>
<feature type="transmembrane region" description="Helical" evidence="2">
    <location>
        <begin position="183"/>
        <end position="205"/>
    </location>
</feature>
<dbReference type="PANTHER" id="PTHR39614:SF2">
    <property type="entry name" value="INTEGRAL MEMBRANE PROTEIN"/>
    <property type="match status" value="1"/>
</dbReference>
<feature type="transmembrane region" description="Helical" evidence="2">
    <location>
        <begin position="107"/>
        <end position="129"/>
    </location>
</feature>
<feature type="transmembrane region" description="Helical" evidence="2">
    <location>
        <begin position="62"/>
        <end position="87"/>
    </location>
</feature>
<accession>N1QK33</accession>
<dbReference type="EMBL" id="KB456260">
    <property type="protein sequence ID" value="EMF17560.1"/>
    <property type="molecule type" value="Genomic_DNA"/>
</dbReference>
<dbReference type="GeneID" id="27905689"/>
<keyword evidence="2" id="KW-1133">Transmembrane helix</keyword>
<evidence type="ECO:0000313" key="5">
    <source>
        <dbReference type="Proteomes" id="UP000016931"/>
    </source>
</evidence>
<reference evidence="4 5" key="1">
    <citation type="journal article" date="2012" name="PLoS Pathog.">
        <title>Diverse lifestyles and strategies of plant pathogenesis encoded in the genomes of eighteen Dothideomycetes fungi.</title>
        <authorList>
            <person name="Ohm R.A."/>
            <person name="Feau N."/>
            <person name="Henrissat B."/>
            <person name="Schoch C.L."/>
            <person name="Horwitz B.A."/>
            <person name="Barry K.W."/>
            <person name="Condon B.J."/>
            <person name="Copeland A.C."/>
            <person name="Dhillon B."/>
            <person name="Glaser F."/>
            <person name="Hesse C.N."/>
            <person name="Kosti I."/>
            <person name="LaButti K."/>
            <person name="Lindquist E.A."/>
            <person name="Lucas S."/>
            <person name="Salamov A.A."/>
            <person name="Bradshaw R.E."/>
            <person name="Ciuffetti L."/>
            <person name="Hamelin R.C."/>
            <person name="Kema G.H.J."/>
            <person name="Lawrence C."/>
            <person name="Scott J.A."/>
            <person name="Spatafora J.W."/>
            <person name="Turgeon B.G."/>
            <person name="de Wit P.J.G.M."/>
            <person name="Zhong S."/>
            <person name="Goodwin S.B."/>
            <person name="Grigoriev I.V."/>
        </authorList>
    </citation>
    <scope>NUCLEOTIDE SEQUENCE [LARGE SCALE GENOMIC DNA]</scope>
    <source>
        <strain evidence="4 5">SO2202</strain>
    </source>
</reference>
<dbReference type="RefSeq" id="XP_016765681.1">
    <property type="nucleotide sequence ID" value="XM_016908552.1"/>
</dbReference>
<feature type="transmembrane region" description="Helical" evidence="2">
    <location>
        <begin position="255"/>
        <end position="275"/>
    </location>
</feature>
<evidence type="ECO:0000313" key="4">
    <source>
        <dbReference type="EMBL" id="EMF17560.1"/>
    </source>
</evidence>
<gene>
    <name evidence="4" type="ORF">SEPMUDRAFT_33867</name>
</gene>
<dbReference type="HOGENOM" id="CLU_036632_1_3_1"/>
<feature type="domain" description="Rhodopsin" evidence="3">
    <location>
        <begin position="46"/>
        <end position="280"/>
    </location>
</feature>
<dbReference type="Proteomes" id="UP000016931">
    <property type="component" value="Unassembled WGS sequence"/>
</dbReference>
<dbReference type="OMA" id="DDKHHAG"/>
<dbReference type="Pfam" id="PF20684">
    <property type="entry name" value="Fung_rhodopsin"/>
    <property type="match status" value="1"/>
</dbReference>
<dbReference type="eggNOG" id="ENOG502SMB3">
    <property type="taxonomic scope" value="Eukaryota"/>
</dbReference>
<feature type="compositionally biased region" description="Polar residues" evidence="1">
    <location>
        <begin position="316"/>
        <end position="327"/>
    </location>
</feature>
<proteinExistence type="predicted"/>
<sequence>MGQSAPSVVPEGYYPPFAVITDEDKGGWIIIATALGMAMALLSTGLRVYVKIMSRHQGGLDDLCLAAGTVFAFAQQGVVLGACSHGLGRTVDLLSSTELRNVEKQSFYASQLLTILALGLCKSSIAYFIMRLTPQTSVRTVLYVFLICTALWIIASIFTLALQCDLHVPWSLSSGACEGVYRRLLAVGILDIVLEVALFACAVLLVSRLQTKFLKKFMVIIAFGLRLPIIVVIIVRLTTFDADSITDFSRTASLYVVWTVTQINFSLVSTTLPILKPFIRDLNTFYGALQPNEYSRGSSYATSYALSQLKSKRSDGTQGRSKKTSASDAHDSVDLGTGLHQGSEPAITTKIHAMSTPSRSDTTRSQNSIAAEEAQTMFIHVDTQWEVSVARESTSVRPYP</sequence>